<dbReference type="Pfam" id="PF07685">
    <property type="entry name" value="GATase_3"/>
    <property type="match status" value="1"/>
</dbReference>
<comment type="caution">
    <text evidence="9">The sequence shown here is derived from an EMBL/GenBank/DDBJ whole genome shotgun (WGS) entry which is preliminary data.</text>
</comment>
<keyword evidence="5" id="KW-0460">Magnesium</keyword>
<dbReference type="InterPro" id="IPR004484">
    <property type="entry name" value="CbiA/CobB_synth"/>
</dbReference>
<keyword evidence="2" id="KW-0436">Ligase</keyword>
<dbReference type="Pfam" id="PF01656">
    <property type="entry name" value="CbiA"/>
    <property type="match status" value="1"/>
</dbReference>
<protein>
    <submittedName>
        <fullName evidence="9">Cobyrinic acid a,c-diamide synthase</fullName>
    </submittedName>
</protein>
<dbReference type="GO" id="GO:0005524">
    <property type="term" value="F:ATP binding"/>
    <property type="evidence" value="ECO:0007669"/>
    <property type="project" value="UniProtKB-KW"/>
</dbReference>
<name>A0A017RWR9_9CLOT</name>
<comment type="cofactor">
    <cofactor evidence="1">
        <name>Mg(2+)</name>
        <dbReference type="ChEBI" id="CHEBI:18420"/>
    </cofactor>
</comment>
<dbReference type="RefSeq" id="WP_035378287.1">
    <property type="nucleotide sequence ID" value="NZ_AZQP01000007.1"/>
</dbReference>
<dbReference type="InterPro" id="IPR027417">
    <property type="entry name" value="P-loop_NTPase"/>
</dbReference>
<dbReference type="InterPro" id="IPR011698">
    <property type="entry name" value="GATase_3"/>
</dbReference>
<keyword evidence="3" id="KW-0547">Nucleotide-binding</keyword>
<dbReference type="SUPFAM" id="SSF52540">
    <property type="entry name" value="P-loop containing nucleoside triphosphate hydrolases"/>
    <property type="match status" value="1"/>
</dbReference>
<dbReference type="PANTHER" id="PTHR43873">
    <property type="entry name" value="COBYRINATE A,C-DIAMIDE SYNTHASE"/>
    <property type="match status" value="1"/>
</dbReference>
<evidence type="ECO:0000259" key="8">
    <source>
        <dbReference type="Pfam" id="PF07685"/>
    </source>
</evidence>
<dbReference type="STRING" id="1403537.Q428_03810"/>
<evidence type="ECO:0000256" key="3">
    <source>
        <dbReference type="ARBA" id="ARBA00022741"/>
    </source>
</evidence>
<organism evidence="9 10">
    <name type="scientific">Fervidicella metallireducens AeB</name>
    <dbReference type="NCBI Taxonomy" id="1403537"/>
    <lineage>
        <taxon>Bacteria</taxon>
        <taxon>Bacillati</taxon>
        <taxon>Bacillota</taxon>
        <taxon>Clostridia</taxon>
        <taxon>Eubacteriales</taxon>
        <taxon>Clostridiaceae</taxon>
        <taxon>Fervidicella</taxon>
    </lineage>
</organism>
<dbReference type="PANTHER" id="PTHR43873:SF1">
    <property type="entry name" value="COBYRINATE A,C-DIAMIDE SYNTHASE"/>
    <property type="match status" value="1"/>
</dbReference>
<gene>
    <name evidence="9" type="ORF">Q428_03810</name>
</gene>
<dbReference type="Gene3D" id="3.40.50.300">
    <property type="entry name" value="P-loop containing nucleotide triphosphate hydrolases"/>
    <property type="match status" value="1"/>
</dbReference>
<evidence type="ECO:0000313" key="9">
    <source>
        <dbReference type="EMBL" id="EYE89223.1"/>
    </source>
</evidence>
<dbReference type="Proteomes" id="UP000019681">
    <property type="component" value="Unassembled WGS sequence"/>
</dbReference>
<dbReference type="NCBIfam" id="NF002204">
    <property type="entry name" value="PRK01077.1"/>
    <property type="match status" value="1"/>
</dbReference>
<dbReference type="Gene3D" id="3.40.50.880">
    <property type="match status" value="1"/>
</dbReference>
<accession>A0A017RWR9</accession>
<feature type="domain" description="CobB/CobQ-like glutamine amidotransferase" evidence="8">
    <location>
        <begin position="237"/>
        <end position="418"/>
    </location>
</feature>
<dbReference type="OrthoDB" id="9764035at2"/>
<evidence type="ECO:0000256" key="4">
    <source>
        <dbReference type="ARBA" id="ARBA00022840"/>
    </source>
</evidence>
<evidence type="ECO:0000313" key="10">
    <source>
        <dbReference type="Proteomes" id="UP000019681"/>
    </source>
</evidence>
<proteinExistence type="predicted"/>
<dbReference type="GO" id="GO:0042242">
    <property type="term" value="F:cobyrinic acid a,c-diamide synthase activity"/>
    <property type="evidence" value="ECO:0007669"/>
    <property type="project" value="InterPro"/>
</dbReference>
<keyword evidence="10" id="KW-1185">Reference proteome</keyword>
<dbReference type="SUPFAM" id="SSF52317">
    <property type="entry name" value="Class I glutamine amidotransferase-like"/>
    <property type="match status" value="1"/>
</dbReference>
<dbReference type="AlphaFoldDB" id="A0A017RWR9"/>
<sequence>MKTIMITAPSSGSGKTTITIGIIRALKNMGLDVCAYKTGPDYIDTAFLSKAAGKRAGNLDMHLQGKEGMFKAMSFEKSEYCIVEGAMGYFDGIYNTCTNSSYDISRTLGINSVLIYTPYGEMFSAVPKIKGMAEFEDSNIKAVIFNNVNLHYYQMLKEAVEKHTDIKVLGYIPKLQDMELKSRHLGLIQSVEIENLEEMIDRLSEVIRENIDINGILSLMNDISTKEKPIYRKRKIRVAVAMDKAFSFYYKENLVLLENMCDVVYFSPMKDEKLPDCDLVYLGGGYPEVFKDEISKNKSMIKSIMDYADNGGFIYAECGGFMYLTEHIDGTPMVGIFKGNSRMTKSLQRFGYIDIELKKDSILGAAGEKLTAHEFHKSTSDVEGECIYKINRTMGEKTWECGYTYKNVLAGYPHINFIGNTTVLEHLLDEIEKCK</sequence>
<dbReference type="InterPro" id="IPR002586">
    <property type="entry name" value="CobQ/CobB/MinD/ParA_Nub-bd_dom"/>
</dbReference>
<evidence type="ECO:0000259" key="7">
    <source>
        <dbReference type="Pfam" id="PF01656"/>
    </source>
</evidence>
<dbReference type="NCBIfam" id="TIGR00379">
    <property type="entry name" value="cobB"/>
    <property type="match status" value="1"/>
</dbReference>
<evidence type="ECO:0000256" key="6">
    <source>
        <dbReference type="ARBA" id="ARBA00022962"/>
    </source>
</evidence>
<keyword evidence="6" id="KW-0315">Glutamine amidotransferase</keyword>
<evidence type="ECO:0000256" key="1">
    <source>
        <dbReference type="ARBA" id="ARBA00001946"/>
    </source>
</evidence>
<evidence type="ECO:0000256" key="5">
    <source>
        <dbReference type="ARBA" id="ARBA00022842"/>
    </source>
</evidence>
<reference evidence="9 10" key="1">
    <citation type="journal article" date="2014" name="Genome Announc.">
        <title>Draft Genome Sequence of Fervidicella metallireducens Strain AeBT, an Iron-Reducing Thermoanaerobe from the Great Artesian Basin.</title>
        <authorList>
            <person name="Patel B.K."/>
        </authorList>
    </citation>
    <scope>NUCLEOTIDE SEQUENCE [LARGE SCALE GENOMIC DNA]</scope>
    <source>
        <strain evidence="9 10">AeB</strain>
    </source>
</reference>
<dbReference type="InterPro" id="IPR029062">
    <property type="entry name" value="Class_I_gatase-like"/>
</dbReference>
<dbReference type="CDD" id="cd03130">
    <property type="entry name" value="GATase1_CobB"/>
    <property type="match status" value="1"/>
</dbReference>
<keyword evidence="4" id="KW-0067">ATP-binding</keyword>
<dbReference type="PROSITE" id="PS51274">
    <property type="entry name" value="GATASE_COBBQ"/>
    <property type="match status" value="1"/>
</dbReference>
<dbReference type="EMBL" id="AZQP01000007">
    <property type="protein sequence ID" value="EYE89223.1"/>
    <property type="molecule type" value="Genomic_DNA"/>
</dbReference>
<evidence type="ECO:0000256" key="2">
    <source>
        <dbReference type="ARBA" id="ARBA00022598"/>
    </source>
</evidence>
<feature type="domain" description="CobQ/CobB/MinD/ParA nucleotide binding" evidence="7">
    <location>
        <begin position="4"/>
        <end position="185"/>
    </location>
</feature>